<dbReference type="Proteomes" id="UP001056500">
    <property type="component" value="Chromosome"/>
</dbReference>
<evidence type="ECO:0000256" key="1">
    <source>
        <dbReference type="ARBA" id="ARBA00010641"/>
    </source>
</evidence>
<accession>A0ABY4WC62</accession>
<dbReference type="InterPro" id="IPR014284">
    <property type="entry name" value="RNA_pol_sigma-70_dom"/>
</dbReference>
<dbReference type="InterPro" id="IPR013324">
    <property type="entry name" value="RNA_pol_sigma_r3/r4-like"/>
</dbReference>
<protein>
    <recommendedName>
        <fullName evidence="6">RNA polymerase sigma factor</fullName>
    </recommendedName>
</protein>
<dbReference type="PROSITE" id="PS01063">
    <property type="entry name" value="SIGMA70_ECF"/>
    <property type="match status" value="1"/>
</dbReference>
<feature type="domain" description="RNA polymerase sigma-70 region 2" evidence="7">
    <location>
        <begin position="22"/>
        <end position="89"/>
    </location>
</feature>
<sequence length="187" mass="22095">MLEDWELIEQLHQGNKQAYTQIVERYKGKIYAFLYRMIGHTQDAQDLTQEVFIKAYCSIGGYRPEFRFSSWLYRIAANHCLDELRRRKRSPITTGDETKLIHDNTPEQMLLVKEQHAILQRHLLALEEDHRVILLLRYEEQLSYKEIGEVLSIPVTTVQMRIYRAHKKLHQCLIPVKGGGSVEMREV</sequence>
<evidence type="ECO:0000256" key="6">
    <source>
        <dbReference type="RuleBase" id="RU000716"/>
    </source>
</evidence>
<evidence type="ECO:0000259" key="7">
    <source>
        <dbReference type="Pfam" id="PF04542"/>
    </source>
</evidence>
<gene>
    <name evidence="9" type="ORF">NDK47_22035</name>
</gene>
<reference evidence="9" key="1">
    <citation type="submission" date="2022-06" db="EMBL/GenBank/DDBJ databases">
        <title>Genome sequencing of Brevibacillus sp. BB3-R1.</title>
        <authorList>
            <person name="Heo J."/>
            <person name="Lee D."/>
            <person name="Won M."/>
            <person name="Han B.-H."/>
            <person name="Hong S.-B."/>
            <person name="Kwon S.-W."/>
        </authorList>
    </citation>
    <scope>NUCLEOTIDE SEQUENCE</scope>
    <source>
        <strain evidence="9">BB3-R1</strain>
    </source>
</reference>
<dbReference type="NCBIfam" id="TIGR02937">
    <property type="entry name" value="sigma70-ECF"/>
    <property type="match status" value="1"/>
</dbReference>
<dbReference type="PANTHER" id="PTHR43133">
    <property type="entry name" value="RNA POLYMERASE ECF-TYPE SIGMA FACTO"/>
    <property type="match status" value="1"/>
</dbReference>
<dbReference type="PANTHER" id="PTHR43133:SF8">
    <property type="entry name" value="RNA POLYMERASE SIGMA FACTOR HI_1459-RELATED"/>
    <property type="match status" value="1"/>
</dbReference>
<dbReference type="InterPro" id="IPR013325">
    <property type="entry name" value="RNA_pol_sigma_r2"/>
</dbReference>
<keyword evidence="10" id="KW-1185">Reference proteome</keyword>
<keyword evidence="4 6" id="KW-0238">DNA-binding</keyword>
<dbReference type="SUPFAM" id="SSF88659">
    <property type="entry name" value="Sigma3 and sigma4 domains of RNA polymerase sigma factors"/>
    <property type="match status" value="1"/>
</dbReference>
<dbReference type="Pfam" id="PF04542">
    <property type="entry name" value="Sigma70_r2"/>
    <property type="match status" value="1"/>
</dbReference>
<feature type="domain" description="RNA polymerase sigma factor 70 region 4 type 2" evidence="8">
    <location>
        <begin position="118"/>
        <end position="169"/>
    </location>
</feature>
<evidence type="ECO:0000256" key="3">
    <source>
        <dbReference type="ARBA" id="ARBA00023082"/>
    </source>
</evidence>
<organism evidence="9 10">
    <name type="scientific">Brevibacillus ruminantium</name>
    <dbReference type="NCBI Taxonomy" id="2950604"/>
    <lineage>
        <taxon>Bacteria</taxon>
        <taxon>Bacillati</taxon>
        <taxon>Bacillota</taxon>
        <taxon>Bacilli</taxon>
        <taxon>Bacillales</taxon>
        <taxon>Paenibacillaceae</taxon>
        <taxon>Brevibacillus</taxon>
    </lineage>
</organism>
<dbReference type="CDD" id="cd06171">
    <property type="entry name" value="Sigma70_r4"/>
    <property type="match status" value="1"/>
</dbReference>
<dbReference type="EMBL" id="CP098755">
    <property type="protein sequence ID" value="USG64776.1"/>
    <property type="molecule type" value="Genomic_DNA"/>
</dbReference>
<proteinExistence type="inferred from homology"/>
<dbReference type="SUPFAM" id="SSF88946">
    <property type="entry name" value="Sigma2 domain of RNA polymerase sigma factors"/>
    <property type="match status" value="1"/>
</dbReference>
<dbReference type="InterPro" id="IPR039425">
    <property type="entry name" value="RNA_pol_sigma-70-like"/>
</dbReference>
<name>A0ABY4WC62_9BACL</name>
<evidence type="ECO:0000256" key="2">
    <source>
        <dbReference type="ARBA" id="ARBA00023015"/>
    </source>
</evidence>
<keyword evidence="5 6" id="KW-0804">Transcription</keyword>
<dbReference type="Pfam" id="PF08281">
    <property type="entry name" value="Sigma70_r4_2"/>
    <property type="match status" value="1"/>
</dbReference>
<dbReference type="InterPro" id="IPR036388">
    <property type="entry name" value="WH-like_DNA-bd_sf"/>
</dbReference>
<comment type="similarity">
    <text evidence="1 6">Belongs to the sigma-70 factor family. ECF subfamily.</text>
</comment>
<evidence type="ECO:0000256" key="4">
    <source>
        <dbReference type="ARBA" id="ARBA00023125"/>
    </source>
</evidence>
<evidence type="ECO:0000259" key="8">
    <source>
        <dbReference type="Pfam" id="PF08281"/>
    </source>
</evidence>
<dbReference type="InterPro" id="IPR013249">
    <property type="entry name" value="RNA_pol_sigma70_r4_t2"/>
</dbReference>
<evidence type="ECO:0000313" key="9">
    <source>
        <dbReference type="EMBL" id="USG64776.1"/>
    </source>
</evidence>
<evidence type="ECO:0000256" key="5">
    <source>
        <dbReference type="ARBA" id="ARBA00023163"/>
    </source>
</evidence>
<dbReference type="Gene3D" id="1.10.10.10">
    <property type="entry name" value="Winged helix-like DNA-binding domain superfamily/Winged helix DNA-binding domain"/>
    <property type="match status" value="1"/>
</dbReference>
<evidence type="ECO:0000313" key="10">
    <source>
        <dbReference type="Proteomes" id="UP001056500"/>
    </source>
</evidence>
<dbReference type="InterPro" id="IPR007627">
    <property type="entry name" value="RNA_pol_sigma70_r2"/>
</dbReference>
<dbReference type="RefSeq" id="WP_251871887.1">
    <property type="nucleotide sequence ID" value="NZ_CP098755.1"/>
</dbReference>
<dbReference type="Gene3D" id="1.10.1740.10">
    <property type="match status" value="1"/>
</dbReference>
<dbReference type="InterPro" id="IPR000838">
    <property type="entry name" value="RNA_pol_sigma70_ECF_CS"/>
</dbReference>
<keyword evidence="2 6" id="KW-0805">Transcription regulation</keyword>
<keyword evidence="3 6" id="KW-0731">Sigma factor</keyword>